<protein>
    <submittedName>
        <fullName evidence="1">Uncharacterized protein</fullName>
    </submittedName>
</protein>
<reference evidence="1 2" key="1">
    <citation type="submission" date="2020-08" db="EMBL/GenBank/DDBJ databases">
        <authorList>
            <person name="Koutsovoulos G."/>
            <person name="Danchin GJ E."/>
        </authorList>
    </citation>
    <scope>NUCLEOTIDE SEQUENCE [LARGE SCALE GENOMIC DNA]</scope>
</reference>
<dbReference type="SUPFAM" id="SSF52540">
    <property type="entry name" value="P-loop containing nucleoside triphosphate hydrolases"/>
    <property type="match status" value="1"/>
</dbReference>
<name>A0A6V7X6Y6_MELEN</name>
<dbReference type="AlphaFoldDB" id="A0A6V7X6Y6"/>
<dbReference type="EMBL" id="CAJEWN010001163">
    <property type="protein sequence ID" value="CAD2194955.1"/>
    <property type="molecule type" value="Genomic_DNA"/>
</dbReference>
<evidence type="ECO:0000313" key="2">
    <source>
        <dbReference type="Proteomes" id="UP000580250"/>
    </source>
</evidence>
<accession>A0A6V7X6Y6</accession>
<evidence type="ECO:0000313" key="1">
    <source>
        <dbReference type="EMBL" id="CAD2194955.1"/>
    </source>
</evidence>
<dbReference type="InterPro" id="IPR027417">
    <property type="entry name" value="P-loop_NTPase"/>
</dbReference>
<dbReference type="Proteomes" id="UP000580250">
    <property type="component" value="Unassembled WGS sequence"/>
</dbReference>
<sequence length="232" mass="26442">MINQISSYQTYSRNDLKLKLPFGCIISGPSSSGKSTFVKSLIENAKEVIDPIPKSILYCYGEYNSLVFDLQREGIAVYSGVPPEDIIKEQEKPSLIILDDLLYSIDEKYLSELFTKKSHHLNFGIVFVTQNLFEKKLRVARQNSMYLVLSKAPNSALSVRNLGVQLFPGKLDYFLDSYRQATSENYSYLFIDLHPSSDSSLRLRTNIFEFASQKKDTDNIETTIFLPKANSF</sequence>
<proteinExistence type="predicted"/>
<comment type="caution">
    <text evidence="1">The sequence shown here is derived from an EMBL/GenBank/DDBJ whole genome shotgun (WGS) entry which is preliminary data.</text>
</comment>
<organism evidence="1 2">
    <name type="scientific">Meloidogyne enterolobii</name>
    <name type="common">Root-knot nematode worm</name>
    <name type="synonym">Meloidogyne mayaguensis</name>
    <dbReference type="NCBI Taxonomy" id="390850"/>
    <lineage>
        <taxon>Eukaryota</taxon>
        <taxon>Metazoa</taxon>
        <taxon>Ecdysozoa</taxon>
        <taxon>Nematoda</taxon>
        <taxon>Chromadorea</taxon>
        <taxon>Rhabditida</taxon>
        <taxon>Tylenchina</taxon>
        <taxon>Tylenchomorpha</taxon>
        <taxon>Tylenchoidea</taxon>
        <taxon>Meloidogynidae</taxon>
        <taxon>Meloidogyninae</taxon>
        <taxon>Meloidogyne</taxon>
    </lineage>
</organism>
<dbReference type="OrthoDB" id="6149712at2759"/>
<gene>
    <name evidence="1" type="ORF">MENT_LOCUS48014</name>
</gene>